<feature type="transmembrane region" description="Helical" evidence="7">
    <location>
        <begin position="46"/>
        <end position="66"/>
    </location>
</feature>
<comment type="similarity">
    <text evidence="2">Belongs to the DsbD family.</text>
</comment>
<evidence type="ECO:0000256" key="3">
    <source>
        <dbReference type="ARBA" id="ARBA00022692"/>
    </source>
</evidence>
<keyword evidence="5 7" id="KW-1133">Transmembrane helix</keyword>
<proteinExistence type="inferred from homology"/>
<feature type="domain" description="Cytochrome C biogenesis protein transmembrane" evidence="8">
    <location>
        <begin position="9"/>
        <end position="171"/>
    </location>
</feature>
<evidence type="ECO:0000259" key="8">
    <source>
        <dbReference type="Pfam" id="PF02683"/>
    </source>
</evidence>
<comment type="subcellular location">
    <subcellularLocation>
        <location evidence="1">Membrane</location>
        <topology evidence="1">Multi-pass membrane protein</topology>
    </subcellularLocation>
</comment>
<dbReference type="Pfam" id="PF02683">
    <property type="entry name" value="DsbD_TM"/>
    <property type="match status" value="1"/>
</dbReference>
<dbReference type="AlphaFoldDB" id="A0A833LVW4"/>
<dbReference type="InterPro" id="IPR051790">
    <property type="entry name" value="Cytochrome_c-biogenesis_DsbD"/>
</dbReference>
<evidence type="ECO:0000256" key="7">
    <source>
        <dbReference type="SAM" id="Phobius"/>
    </source>
</evidence>
<dbReference type="PANTHER" id="PTHR31272:SF9">
    <property type="entry name" value="BLL1027 PROTEIN"/>
    <property type="match status" value="1"/>
</dbReference>
<dbReference type="Proteomes" id="UP000460298">
    <property type="component" value="Unassembled WGS sequence"/>
</dbReference>
<evidence type="ECO:0000256" key="2">
    <source>
        <dbReference type="ARBA" id="ARBA00006143"/>
    </source>
</evidence>
<keyword evidence="4" id="KW-0201">Cytochrome c-type biogenesis</keyword>
<feature type="transmembrane region" description="Helical" evidence="7">
    <location>
        <begin position="78"/>
        <end position="97"/>
    </location>
</feature>
<keyword evidence="6 7" id="KW-0472">Membrane</keyword>
<comment type="caution">
    <text evidence="9">The sequence shown here is derived from an EMBL/GenBank/DDBJ whole genome shotgun (WGS) entry which is preliminary data.</text>
</comment>
<dbReference type="InterPro" id="IPR003834">
    <property type="entry name" value="Cyt_c_assmbl_TM_dom"/>
</dbReference>
<feature type="transmembrane region" description="Helical" evidence="7">
    <location>
        <begin position="151"/>
        <end position="172"/>
    </location>
</feature>
<keyword evidence="3 7" id="KW-0812">Transmembrane</keyword>
<accession>A0A833LVW4</accession>
<dbReference type="PANTHER" id="PTHR31272">
    <property type="entry name" value="CYTOCHROME C-TYPE BIOGENESIS PROTEIN HI_1454-RELATED"/>
    <property type="match status" value="1"/>
</dbReference>
<feature type="transmembrane region" description="Helical" evidence="7">
    <location>
        <begin position="192"/>
        <end position="211"/>
    </location>
</feature>
<gene>
    <name evidence="9" type="ORF">F9K24_16485</name>
</gene>
<reference evidence="9 10" key="1">
    <citation type="submission" date="2019-10" db="EMBL/GenBank/DDBJ databases">
        <title>Extracellular Electron Transfer in a Candidatus Methanoperedens spp. Enrichment Culture.</title>
        <authorList>
            <person name="Berger S."/>
            <person name="Rangel Shaw D."/>
            <person name="Berben T."/>
            <person name="In 'T Zandt M."/>
            <person name="Frank J."/>
            <person name="Reimann J."/>
            <person name="Jetten M.S.M."/>
            <person name="Welte C.U."/>
        </authorList>
    </citation>
    <scope>NUCLEOTIDE SEQUENCE [LARGE SCALE GENOMIC DNA]</scope>
    <source>
        <strain evidence="9">SB12</strain>
    </source>
</reference>
<protein>
    <submittedName>
        <fullName evidence="9">Cytochrome c biogenesis protein CcdA</fullName>
    </submittedName>
</protein>
<sequence>MQFALVQSFAALGAGFASVVSPCVLPILPIIVTGTHRDDRWRPLLLVIGLSITFVVMGIISSLFGSFLMGRIQYIEKVGGGIILLFGILTLLNINLFKSVRWFAGIQVRPDGKWSGLWIGMSLGLVWIPCIGPFLSGVLTMVASQGQLSSGITLLLIYSVGFSVPILATGYFSHWSRARLRGLQEREWIARYITGAILVLFGAYIIFIGSLPRFYS</sequence>
<dbReference type="GO" id="GO:0017004">
    <property type="term" value="P:cytochrome complex assembly"/>
    <property type="evidence" value="ECO:0007669"/>
    <property type="project" value="UniProtKB-KW"/>
</dbReference>
<organism evidence="9 10">
    <name type="scientific">Leptonema illini</name>
    <dbReference type="NCBI Taxonomy" id="183"/>
    <lineage>
        <taxon>Bacteria</taxon>
        <taxon>Pseudomonadati</taxon>
        <taxon>Spirochaetota</taxon>
        <taxon>Spirochaetia</taxon>
        <taxon>Leptospirales</taxon>
        <taxon>Leptospiraceae</taxon>
        <taxon>Leptonema</taxon>
    </lineage>
</organism>
<evidence type="ECO:0000256" key="4">
    <source>
        <dbReference type="ARBA" id="ARBA00022748"/>
    </source>
</evidence>
<dbReference type="EMBL" id="WBUI01000020">
    <property type="protein sequence ID" value="KAB2930454.1"/>
    <property type="molecule type" value="Genomic_DNA"/>
</dbReference>
<evidence type="ECO:0000256" key="1">
    <source>
        <dbReference type="ARBA" id="ARBA00004141"/>
    </source>
</evidence>
<name>A0A833LVW4_9LEPT</name>
<evidence type="ECO:0000256" key="6">
    <source>
        <dbReference type="ARBA" id="ARBA00023136"/>
    </source>
</evidence>
<evidence type="ECO:0000313" key="9">
    <source>
        <dbReference type="EMBL" id="KAB2930454.1"/>
    </source>
</evidence>
<feature type="transmembrane region" description="Helical" evidence="7">
    <location>
        <begin position="117"/>
        <end position="139"/>
    </location>
</feature>
<dbReference type="GO" id="GO:0016020">
    <property type="term" value="C:membrane"/>
    <property type="evidence" value="ECO:0007669"/>
    <property type="project" value="UniProtKB-SubCell"/>
</dbReference>
<evidence type="ECO:0000313" key="10">
    <source>
        <dbReference type="Proteomes" id="UP000460298"/>
    </source>
</evidence>
<evidence type="ECO:0000256" key="5">
    <source>
        <dbReference type="ARBA" id="ARBA00022989"/>
    </source>
</evidence>